<organism evidence="1 2">
    <name type="scientific">Cohaesibacter gelatinilyticus</name>
    <dbReference type="NCBI Taxonomy" id="372072"/>
    <lineage>
        <taxon>Bacteria</taxon>
        <taxon>Pseudomonadati</taxon>
        <taxon>Pseudomonadota</taxon>
        <taxon>Alphaproteobacteria</taxon>
        <taxon>Hyphomicrobiales</taxon>
        <taxon>Cohaesibacteraceae</taxon>
    </lineage>
</organism>
<sequence length="246" mass="25961">MKYDQDIEQMLPWYAKDLLSDEEKSQVDRYLDDYPDMRAQLQLIEEENIASQQVHDALGGPLPGGLDRLMARIDVEESAKDPVGQISQAGNGLLAKVAGLFDGFSRPALQIAGMAAAVVIVVQALVIGGMLRQDTSGPVEGGQVASVPTIEPSGAFKTASGKKNAMMAASAQVGAKLLIAFKSDAKVSDISALLKISSATIVAGPKAGGIYEIFVAEDKLPEGGAKMLSKDLAQQKTLVKFVSVTK</sequence>
<keyword evidence="2" id="KW-1185">Reference proteome</keyword>
<proteinExistence type="predicted"/>
<dbReference type="Proteomes" id="UP000219439">
    <property type="component" value="Unassembled WGS sequence"/>
</dbReference>
<dbReference type="EMBL" id="OBEL01000001">
    <property type="protein sequence ID" value="SNZ08520.1"/>
    <property type="molecule type" value="Genomic_DNA"/>
</dbReference>
<gene>
    <name evidence="1" type="ORF">SAMN06265368_1715</name>
</gene>
<evidence type="ECO:0000313" key="1">
    <source>
        <dbReference type="EMBL" id="SNZ08520.1"/>
    </source>
</evidence>
<dbReference type="AlphaFoldDB" id="A0A285NGB4"/>
<accession>A0A285NGB4</accession>
<protein>
    <recommendedName>
        <fullName evidence="3">Zinc-finger</fullName>
    </recommendedName>
</protein>
<evidence type="ECO:0008006" key="3">
    <source>
        <dbReference type="Google" id="ProtNLM"/>
    </source>
</evidence>
<name>A0A285NGB4_9HYPH</name>
<reference evidence="1 2" key="1">
    <citation type="submission" date="2017-09" db="EMBL/GenBank/DDBJ databases">
        <authorList>
            <person name="Ehlers B."/>
            <person name="Leendertz F.H."/>
        </authorList>
    </citation>
    <scope>NUCLEOTIDE SEQUENCE [LARGE SCALE GENOMIC DNA]</scope>
    <source>
        <strain evidence="1 2">DSM 18289</strain>
    </source>
</reference>
<evidence type="ECO:0000313" key="2">
    <source>
        <dbReference type="Proteomes" id="UP000219439"/>
    </source>
</evidence>